<protein>
    <submittedName>
        <fullName evidence="5">Glycosyl transferases group 1</fullName>
    </submittedName>
</protein>
<dbReference type="AlphaFoldDB" id="A0A1C6UPM5"/>
<keyword evidence="1" id="KW-0328">Glycosyltransferase</keyword>
<dbReference type="RefSeq" id="WP_229688353.1">
    <property type="nucleotide sequence ID" value="NZ_BMMJ01000005.1"/>
</dbReference>
<feature type="domain" description="Glycosyltransferase subfamily 4-like N-terminal" evidence="4">
    <location>
        <begin position="97"/>
        <end position="163"/>
    </location>
</feature>
<name>A0A1C6UPM5_9ACTN</name>
<dbReference type="STRING" id="683228.GA0070617_3113"/>
<dbReference type="InterPro" id="IPR001296">
    <property type="entry name" value="Glyco_trans_1"/>
</dbReference>
<accession>A0A1C6UPM5</accession>
<keyword evidence="2 5" id="KW-0808">Transferase</keyword>
<evidence type="ECO:0000313" key="6">
    <source>
        <dbReference type="Proteomes" id="UP000198937"/>
    </source>
</evidence>
<reference evidence="5 6" key="1">
    <citation type="submission" date="2016-06" db="EMBL/GenBank/DDBJ databases">
        <authorList>
            <person name="Kjaerup R.B."/>
            <person name="Dalgaard T.S."/>
            <person name="Juul-Madsen H.R."/>
        </authorList>
    </citation>
    <scope>NUCLEOTIDE SEQUENCE [LARGE SCALE GENOMIC DNA]</scope>
    <source>
        <strain evidence="5 6">DSM 45577</strain>
    </source>
</reference>
<gene>
    <name evidence="5" type="ORF">GA0070617_3113</name>
</gene>
<dbReference type="EMBL" id="FMIA01000002">
    <property type="protein sequence ID" value="SCL55976.1"/>
    <property type="molecule type" value="Genomic_DNA"/>
</dbReference>
<dbReference type="Gene3D" id="3.40.50.2000">
    <property type="entry name" value="Glycogen Phosphorylase B"/>
    <property type="match status" value="2"/>
</dbReference>
<proteinExistence type="predicted"/>
<sequence length="357" mass="37167">MRGTEPDAGRGPVGPRVVHVVLPGDIDDPGTPSGGNHYDRRVLSGLTAAGWTVREHALAGGWPHPDEPARSALDRVLAGLPVGGVVLLDGLVASTVPAVLAAHADRLRLVVLVHMPLHDDAEARALATAAAVVTTSGWTRRELLDRYALPADRVRVARPGVDPAPPATGSDTGSALLCVAALAPHKGQDVLVEALAALDDDGWSCTLVGSLTVDAGFVDRVRALIRAHRLDARIHLVGPRTAGGLAAAYAAADLLVLPSHAETYGMVVTEALARGLPVLASSVGGVPEALGETADGQRPGLLVPAGQPAALAEALRRWLDDDTLRTRLRQAAHRRRDTLTDWSHPSAVIAQVLEEAT</sequence>
<evidence type="ECO:0000256" key="2">
    <source>
        <dbReference type="ARBA" id="ARBA00022679"/>
    </source>
</evidence>
<dbReference type="Pfam" id="PF00534">
    <property type="entry name" value="Glycos_transf_1"/>
    <property type="match status" value="1"/>
</dbReference>
<dbReference type="Proteomes" id="UP000198937">
    <property type="component" value="Unassembled WGS sequence"/>
</dbReference>
<dbReference type="InterPro" id="IPR028098">
    <property type="entry name" value="Glyco_trans_4-like_N"/>
</dbReference>
<dbReference type="GO" id="GO:0016757">
    <property type="term" value="F:glycosyltransferase activity"/>
    <property type="evidence" value="ECO:0007669"/>
    <property type="project" value="UniProtKB-KW"/>
</dbReference>
<feature type="domain" description="Glycosyl transferase family 1" evidence="3">
    <location>
        <begin position="175"/>
        <end position="334"/>
    </location>
</feature>
<dbReference type="SUPFAM" id="SSF53756">
    <property type="entry name" value="UDP-Glycosyltransferase/glycogen phosphorylase"/>
    <property type="match status" value="1"/>
</dbReference>
<dbReference type="Pfam" id="PF13439">
    <property type="entry name" value="Glyco_transf_4"/>
    <property type="match status" value="1"/>
</dbReference>
<evidence type="ECO:0000259" key="4">
    <source>
        <dbReference type="Pfam" id="PF13439"/>
    </source>
</evidence>
<keyword evidence="6" id="KW-1185">Reference proteome</keyword>
<organism evidence="5 6">
    <name type="scientific">Micromonospora yangpuensis</name>
    <dbReference type="NCBI Taxonomy" id="683228"/>
    <lineage>
        <taxon>Bacteria</taxon>
        <taxon>Bacillati</taxon>
        <taxon>Actinomycetota</taxon>
        <taxon>Actinomycetes</taxon>
        <taxon>Micromonosporales</taxon>
        <taxon>Micromonosporaceae</taxon>
        <taxon>Micromonospora</taxon>
    </lineage>
</organism>
<evidence type="ECO:0000313" key="5">
    <source>
        <dbReference type="EMBL" id="SCL55976.1"/>
    </source>
</evidence>
<evidence type="ECO:0000259" key="3">
    <source>
        <dbReference type="Pfam" id="PF00534"/>
    </source>
</evidence>
<dbReference type="CDD" id="cd03801">
    <property type="entry name" value="GT4_PimA-like"/>
    <property type="match status" value="1"/>
</dbReference>
<dbReference type="PANTHER" id="PTHR12526:SF510">
    <property type="entry name" value="D-INOSITOL 3-PHOSPHATE GLYCOSYLTRANSFERASE"/>
    <property type="match status" value="1"/>
</dbReference>
<evidence type="ECO:0000256" key="1">
    <source>
        <dbReference type="ARBA" id="ARBA00022676"/>
    </source>
</evidence>
<dbReference type="PANTHER" id="PTHR12526">
    <property type="entry name" value="GLYCOSYLTRANSFERASE"/>
    <property type="match status" value="1"/>
</dbReference>